<keyword evidence="9" id="KW-1185">Reference proteome</keyword>
<dbReference type="InterPro" id="IPR040353">
    <property type="entry name" value="FLX/FLX-like"/>
</dbReference>
<evidence type="ECO:0000256" key="4">
    <source>
        <dbReference type="ARBA" id="ARBA00023054"/>
    </source>
</evidence>
<evidence type="ECO:0000256" key="5">
    <source>
        <dbReference type="ARBA" id="ARBA00023089"/>
    </source>
</evidence>
<gene>
    <name evidence="8" type="ORF">D8674_023202</name>
</gene>
<dbReference type="PANTHER" id="PTHR33405">
    <property type="entry name" value="PROTEIN FLX-LIKE 2"/>
    <property type="match status" value="1"/>
</dbReference>
<evidence type="ECO:0000256" key="2">
    <source>
        <dbReference type="ARBA" id="ARBA00022473"/>
    </source>
</evidence>
<reference evidence="9" key="2">
    <citation type="submission" date="2019-10" db="EMBL/GenBank/DDBJ databases">
        <title>A de novo genome assembly of a pear dwarfing rootstock.</title>
        <authorList>
            <person name="Wang F."/>
            <person name="Wang J."/>
            <person name="Li S."/>
            <person name="Zhang Y."/>
            <person name="Fang M."/>
            <person name="Ma L."/>
            <person name="Zhao Y."/>
            <person name="Jiang S."/>
        </authorList>
    </citation>
    <scope>NUCLEOTIDE SEQUENCE [LARGE SCALE GENOMIC DNA]</scope>
</reference>
<name>A0A5N5H0P5_9ROSA</name>
<dbReference type="OrthoDB" id="1928946at2759"/>
<keyword evidence="2" id="KW-0217">Developmental protein</keyword>
<dbReference type="EMBL" id="SMOL01000402">
    <property type="protein sequence ID" value="KAB2616614.1"/>
    <property type="molecule type" value="Genomic_DNA"/>
</dbReference>
<sequence length="296" mass="32273">MAGREHPRQLVRLTPLSVNTTALEDRIALQNREIQSLLVDNQRLAAAHVALKQDLAAAQHDLRHLSVVAGKAKSERDAEVREVYERALKLDAEVRAIDSMGADLARTRADIQELGSSRQELAEELNMIDGELARTQSEANKVADIKADIETFKQEIKKGRDAIENEKKTRASNLEHRQGMEKTMAALAREMDKLHGELANAEKRARAAVAAAANPGPGYPAAYGNAEMLYGGNVYPDPYAGMHQAPGAADTASPYGSAPMPHASYDMQQPQDMRYKSPAGFGSHSDEQHGKDVISS</sequence>
<evidence type="ECO:0000256" key="1">
    <source>
        <dbReference type="ARBA" id="ARBA00005405"/>
    </source>
</evidence>
<dbReference type="GO" id="GO:0009908">
    <property type="term" value="P:flower development"/>
    <property type="evidence" value="ECO:0007669"/>
    <property type="project" value="UniProtKB-KW"/>
</dbReference>
<comment type="caution">
    <text evidence="8">The sequence shown here is derived from an EMBL/GenBank/DDBJ whole genome shotgun (WGS) entry which is preliminary data.</text>
</comment>
<evidence type="ECO:0000256" key="7">
    <source>
        <dbReference type="SAM" id="MobiDB-lite"/>
    </source>
</evidence>
<evidence type="ECO:0000313" key="9">
    <source>
        <dbReference type="Proteomes" id="UP000327157"/>
    </source>
</evidence>
<keyword evidence="4 6" id="KW-0175">Coiled coil</keyword>
<keyword evidence="5" id="KW-0287">Flowering</keyword>
<reference evidence="8 9" key="3">
    <citation type="submission" date="2019-11" db="EMBL/GenBank/DDBJ databases">
        <title>A de novo genome assembly of a pear dwarfing rootstock.</title>
        <authorList>
            <person name="Wang F."/>
            <person name="Wang J."/>
            <person name="Li S."/>
            <person name="Zhang Y."/>
            <person name="Fang M."/>
            <person name="Ma L."/>
            <person name="Zhao Y."/>
            <person name="Jiang S."/>
        </authorList>
    </citation>
    <scope>NUCLEOTIDE SEQUENCE [LARGE SCALE GENOMIC DNA]</scope>
    <source>
        <strain evidence="8">S2</strain>
        <tissue evidence="8">Leaf</tissue>
    </source>
</reference>
<reference evidence="8 9" key="1">
    <citation type="submission" date="2019-09" db="EMBL/GenBank/DDBJ databases">
        <authorList>
            <person name="Ou C."/>
        </authorList>
    </citation>
    <scope>NUCLEOTIDE SEQUENCE [LARGE SCALE GENOMIC DNA]</scope>
    <source>
        <strain evidence="8">S2</strain>
        <tissue evidence="8">Leaf</tissue>
    </source>
</reference>
<accession>A0A5N5H0P5</accession>
<feature type="coiled-coil region" evidence="6">
    <location>
        <begin position="104"/>
        <end position="211"/>
    </location>
</feature>
<evidence type="ECO:0000256" key="6">
    <source>
        <dbReference type="SAM" id="Coils"/>
    </source>
</evidence>
<dbReference type="AlphaFoldDB" id="A0A5N5H0P5"/>
<evidence type="ECO:0000313" key="8">
    <source>
        <dbReference type="EMBL" id="KAB2616614.1"/>
    </source>
</evidence>
<comment type="similarity">
    <text evidence="1">Belongs to the FLX family.</text>
</comment>
<protein>
    <submittedName>
        <fullName evidence="8">Protein FLC EXPRESSOR</fullName>
    </submittedName>
</protein>
<feature type="compositionally biased region" description="Basic and acidic residues" evidence="7">
    <location>
        <begin position="284"/>
        <end position="296"/>
    </location>
</feature>
<feature type="region of interest" description="Disordered" evidence="7">
    <location>
        <begin position="246"/>
        <end position="296"/>
    </location>
</feature>
<dbReference type="GO" id="GO:0030154">
    <property type="term" value="P:cell differentiation"/>
    <property type="evidence" value="ECO:0007669"/>
    <property type="project" value="UniProtKB-KW"/>
</dbReference>
<proteinExistence type="inferred from homology"/>
<evidence type="ECO:0000256" key="3">
    <source>
        <dbReference type="ARBA" id="ARBA00022782"/>
    </source>
</evidence>
<dbReference type="Proteomes" id="UP000327157">
    <property type="component" value="Chromosome 3"/>
</dbReference>
<organism evidence="8 9">
    <name type="scientific">Pyrus ussuriensis x Pyrus communis</name>
    <dbReference type="NCBI Taxonomy" id="2448454"/>
    <lineage>
        <taxon>Eukaryota</taxon>
        <taxon>Viridiplantae</taxon>
        <taxon>Streptophyta</taxon>
        <taxon>Embryophyta</taxon>
        <taxon>Tracheophyta</taxon>
        <taxon>Spermatophyta</taxon>
        <taxon>Magnoliopsida</taxon>
        <taxon>eudicotyledons</taxon>
        <taxon>Gunneridae</taxon>
        <taxon>Pentapetalae</taxon>
        <taxon>rosids</taxon>
        <taxon>fabids</taxon>
        <taxon>Rosales</taxon>
        <taxon>Rosaceae</taxon>
        <taxon>Amygdaloideae</taxon>
        <taxon>Maleae</taxon>
        <taxon>Pyrus</taxon>
    </lineage>
</organism>
<keyword evidence="3" id="KW-0221">Differentiation</keyword>
<dbReference type="PANTHER" id="PTHR33405:SF17">
    <property type="entry name" value="PROTEIN FLC EXPRESSOR"/>
    <property type="match status" value="1"/>
</dbReference>